<evidence type="ECO:0000256" key="24">
    <source>
        <dbReference type="SAM" id="Phobius"/>
    </source>
</evidence>
<dbReference type="GO" id="GO:0002230">
    <property type="term" value="P:positive regulation of defense response to virus by host"/>
    <property type="evidence" value="ECO:0007669"/>
    <property type="project" value="UniProtKB-ARBA"/>
</dbReference>
<evidence type="ECO:0000256" key="13">
    <source>
        <dbReference type="ARBA" id="ARBA00023118"/>
    </source>
</evidence>
<dbReference type="GO" id="GO:0045071">
    <property type="term" value="P:negative regulation of viral genome replication"/>
    <property type="evidence" value="ECO:0007669"/>
    <property type="project" value="UniProtKB-ARBA"/>
</dbReference>
<evidence type="ECO:0000313" key="26">
    <source>
        <dbReference type="Proteomes" id="UP000515126"/>
    </source>
</evidence>
<accession>A0A6P7PVL2</accession>
<dbReference type="GO" id="GO:0045087">
    <property type="term" value="P:innate immune response"/>
    <property type="evidence" value="ECO:0007669"/>
    <property type="project" value="UniProtKB-KW"/>
</dbReference>
<keyword evidence="5" id="KW-0597">Phosphoprotein</keyword>
<feature type="region of interest" description="Disordered" evidence="23">
    <location>
        <begin position="203"/>
        <end position="227"/>
    </location>
</feature>
<keyword evidence="13" id="KW-0051">Antiviral defense</keyword>
<evidence type="ECO:0000256" key="8">
    <source>
        <dbReference type="ARBA" id="ARBA00022692"/>
    </source>
</evidence>
<dbReference type="GO" id="GO:1900063">
    <property type="term" value="P:regulation of peroxisome organization"/>
    <property type="evidence" value="ECO:0007669"/>
    <property type="project" value="UniProtKB-ARBA"/>
</dbReference>
<keyword evidence="14" id="KW-0496">Mitochondrion</keyword>
<feature type="compositionally biased region" description="Basic and acidic residues" evidence="23">
    <location>
        <begin position="382"/>
        <end position="391"/>
    </location>
</feature>
<dbReference type="GO" id="GO:0032755">
    <property type="term" value="P:positive regulation of interleukin-6 production"/>
    <property type="evidence" value="ECO:0007669"/>
    <property type="project" value="UniProtKB-ARBA"/>
</dbReference>
<proteinExistence type="predicted"/>
<evidence type="ECO:0000313" key="27">
    <source>
        <dbReference type="RefSeq" id="XP_029324302.1"/>
    </source>
</evidence>
<feature type="region of interest" description="Disordered" evidence="23">
    <location>
        <begin position="372"/>
        <end position="425"/>
    </location>
</feature>
<evidence type="ECO:0000256" key="14">
    <source>
        <dbReference type="ARBA" id="ARBA00023128"/>
    </source>
</evidence>
<feature type="region of interest" description="Disordered" evidence="23">
    <location>
        <begin position="473"/>
        <end position="496"/>
    </location>
</feature>
<dbReference type="GO" id="GO:0035591">
    <property type="term" value="F:signaling adaptor activity"/>
    <property type="evidence" value="ECO:0007669"/>
    <property type="project" value="UniProtKB-ARBA"/>
</dbReference>
<evidence type="ECO:0000256" key="7">
    <source>
        <dbReference type="ARBA" id="ARBA00022588"/>
    </source>
</evidence>
<gene>
    <name evidence="27" type="primary">Mavs</name>
</gene>
<keyword evidence="16" id="KW-0564">Palmitate</keyword>
<evidence type="ECO:0000256" key="21">
    <source>
        <dbReference type="ARBA" id="ARBA00082620"/>
    </source>
</evidence>
<dbReference type="InterPro" id="IPR031964">
    <property type="entry name" value="CARD_dom"/>
</dbReference>
<dbReference type="GO" id="GO:0032728">
    <property type="term" value="P:positive regulation of interferon-beta production"/>
    <property type="evidence" value="ECO:0007669"/>
    <property type="project" value="UniProtKB-ARBA"/>
</dbReference>
<keyword evidence="15 24" id="KW-0472">Membrane</keyword>
<dbReference type="InterPro" id="IPR052787">
    <property type="entry name" value="MAVS"/>
</dbReference>
<dbReference type="Pfam" id="PF16739">
    <property type="entry name" value="CARD_2"/>
    <property type="match status" value="1"/>
</dbReference>
<dbReference type="GeneID" id="110307081"/>
<keyword evidence="10" id="KW-0832">Ubl conjugation</keyword>
<comment type="function">
    <text evidence="19">Adapter required for innate immune defense against viruses. Acts downstream of DHX33, RIGI and IFIH1/MDA5, which detect intracellular dsRNA produced during viral replication, to coordinate pathways leading to the activation of NF-kappa-B, IRF3 and IRF7, and to the subsequent induction of antiviral cytokines such as IFN-beta and RANTES (CCL5). Peroxisomal and mitochondrial MAVS act sequentially to create an antiviral cellular state. Upon viral infection, peroxisomal MAVS induces the rapid interferon-independent expression of defense factors that provide short-term protection, whereas mitochondrial MAVS activates an interferon-dependent signaling pathway with delayed kinetics, which amplifies and stabilizes the antiviral response. May activate the same pathways following detection of extracellular dsRNA by TLR3. May protect cells from apoptosis. Involved in NLRP3 inflammasome activation by mediating NLRP3 recruitment to mitochondria.</text>
</comment>
<dbReference type="GO" id="GO:0070585">
    <property type="term" value="P:protein localization to mitochondrion"/>
    <property type="evidence" value="ECO:0007669"/>
    <property type="project" value="UniProtKB-ARBA"/>
</dbReference>
<evidence type="ECO:0000259" key="25">
    <source>
        <dbReference type="Pfam" id="PF16739"/>
    </source>
</evidence>
<keyword evidence="3" id="KW-0488">Methylation</keyword>
<evidence type="ECO:0000256" key="23">
    <source>
        <dbReference type="SAM" id="MobiDB-lite"/>
    </source>
</evidence>
<dbReference type="GO" id="GO:0005777">
    <property type="term" value="C:peroxisome"/>
    <property type="evidence" value="ECO:0007669"/>
    <property type="project" value="UniProtKB-SubCell"/>
</dbReference>
<keyword evidence="12 24" id="KW-1133">Transmembrane helix</keyword>
<dbReference type="AlphaFoldDB" id="A0A6P7PVL2"/>
<keyword evidence="6" id="KW-0945">Host-virus interaction</keyword>
<reference evidence="27" key="1">
    <citation type="submission" date="2025-08" db="UniProtKB">
        <authorList>
            <consortium name="RefSeq"/>
        </authorList>
    </citation>
    <scope>IDENTIFICATION</scope>
</reference>
<keyword evidence="4" id="KW-1017">Isopeptide bond</keyword>
<evidence type="ECO:0000256" key="22">
    <source>
        <dbReference type="ARBA" id="ARBA00083233"/>
    </source>
</evidence>
<sequence>MTFAEDKTYKYIRDNHSKFCCVDVLEILPYLSCLTASDQDRLRASYRQIGNRDTLWGLFNNLQRRPGWVEVFIRALQICELPGLADQVTRVYQSYLPPGEHPALAFFLGHCLFLWPTVSPFLHPWTFCLSVSITLHCSIYLDLDPAEPLTSYMSLEMPYKYLLPFVSSGRSNCFISFPLFQNSEQLLQTNSRAVARMSGGSLIPSPNQQALGPQPSREHQEHEPELGGAHAANVASVPIATYGPVSPTVSFQPLPCTALRTNLLSEVTASALSADTSLSSSSTGSAFAKGAGDQAKAATCFSTTLTNSATTSSVPSPRLVPVNTMSSKLPLSSKSTAAMTSTVLTDTAPSKLPSNSVYAGTVPSRVPASVAKAPANTIPPERNSKQAKETPEGPATKVTTGGNQTGPNSSIRSLHSGPEMSKPGVLVSHWDNEPFSACSVDLAISPSSSLVSEPSHGPEENEYSSFRIQVDESPSADLLGSPEPLATQQPQEQEEHCASSVPWAKWLGATSALLAAFLAVMLYRSRRLAQ</sequence>
<keyword evidence="17" id="KW-0576">Peroxisome</keyword>
<evidence type="ECO:0000256" key="4">
    <source>
        <dbReference type="ARBA" id="ARBA00022499"/>
    </source>
</evidence>
<evidence type="ECO:0000256" key="17">
    <source>
        <dbReference type="ARBA" id="ARBA00023140"/>
    </source>
</evidence>
<evidence type="ECO:0000256" key="16">
    <source>
        <dbReference type="ARBA" id="ARBA00023139"/>
    </source>
</evidence>
<evidence type="ECO:0000256" key="5">
    <source>
        <dbReference type="ARBA" id="ARBA00022553"/>
    </source>
</evidence>
<feature type="compositionally biased region" description="Polar residues" evidence="23">
    <location>
        <begin position="397"/>
        <end position="413"/>
    </location>
</feature>
<evidence type="ECO:0000256" key="6">
    <source>
        <dbReference type="ARBA" id="ARBA00022581"/>
    </source>
</evidence>
<keyword evidence="7" id="KW-0399">Innate immunity</keyword>
<dbReference type="GO" id="GO:1900227">
    <property type="term" value="P:positive regulation of NLRP3 inflammasome complex assembly"/>
    <property type="evidence" value="ECO:0007669"/>
    <property type="project" value="UniProtKB-ARBA"/>
</dbReference>
<dbReference type="PANTHER" id="PTHR21446:SF6">
    <property type="entry name" value="MITOCHONDRIAL ANTIVIRAL-SIGNALING PROTEIN"/>
    <property type="match status" value="1"/>
</dbReference>
<dbReference type="Proteomes" id="UP000515126">
    <property type="component" value="Chromosome 2"/>
</dbReference>
<dbReference type="RefSeq" id="XP_029324302.1">
    <property type="nucleotide sequence ID" value="XM_029468442.1"/>
</dbReference>
<protein>
    <recommendedName>
        <fullName evidence="20">Mitochondrial antiviral-signaling protein</fullName>
    </recommendedName>
    <alternativeName>
        <fullName evidence="21">Interferon beta promoter stimulator protein 1</fullName>
    </alternativeName>
    <alternativeName>
        <fullName evidence="22">Virus-induced-signaling adapter</fullName>
    </alternativeName>
</protein>
<dbReference type="InterPro" id="IPR011029">
    <property type="entry name" value="DEATH-like_dom_sf"/>
</dbReference>
<dbReference type="InterPro" id="IPR042144">
    <property type="entry name" value="CARD_IPS1"/>
</dbReference>
<keyword evidence="9" id="KW-1000">Mitochondrion outer membrane</keyword>
<organism evidence="26 27">
    <name type="scientific">Mus caroli</name>
    <name type="common">Ryukyu mouse</name>
    <name type="synonym">Ricefield mouse</name>
    <dbReference type="NCBI Taxonomy" id="10089"/>
    <lineage>
        <taxon>Eukaryota</taxon>
        <taxon>Metazoa</taxon>
        <taxon>Chordata</taxon>
        <taxon>Craniata</taxon>
        <taxon>Vertebrata</taxon>
        <taxon>Euteleostomi</taxon>
        <taxon>Mammalia</taxon>
        <taxon>Eutheria</taxon>
        <taxon>Euarchontoglires</taxon>
        <taxon>Glires</taxon>
        <taxon>Rodentia</taxon>
        <taxon>Myomorpha</taxon>
        <taxon>Muroidea</taxon>
        <taxon>Muridae</taxon>
        <taxon>Murinae</taxon>
        <taxon>Mus</taxon>
        <taxon>Mus</taxon>
    </lineage>
</organism>
<dbReference type="FunFam" id="1.10.533.10:FF:000063">
    <property type="entry name" value="Mitochondrial antiviral-signaling protein"/>
    <property type="match status" value="1"/>
</dbReference>
<evidence type="ECO:0000256" key="1">
    <source>
        <dbReference type="ARBA" id="ARBA00004275"/>
    </source>
</evidence>
<keyword evidence="18" id="KW-0449">Lipoprotein</keyword>
<comment type="subcellular location">
    <subcellularLocation>
        <location evidence="2">Mitochondrion outer membrane</location>
        <topology evidence="2">Single-pass membrane protein</topology>
    </subcellularLocation>
    <subcellularLocation>
        <location evidence="1">Peroxisome</location>
    </subcellularLocation>
</comment>
<dbReference type="KEGG" id="mcal:110307081"/>
<dbReference type="GO" id="GO:0032727">
    <property type="term" value="P:positive regulation of interferon-alpha production"/>
    <property type="evidence" value="ECO:0007669"/>
    <property type="project" value="UniProtKB-ARBA"/>
</dbReference>
<evidence type="ECO:0000256" key="20">
    <source>
        <dbReference type="ARBA" id="ARBA00071084"/>
    </source>
</evidence>
<evidence type="ECO:0000256" key="15">
    <source>
        <dbReference type="ARBA" id="ARBA00023136"/>
    </source>
</evidence>
<dbReference type="GO" id="GO:0002753">
    <property type="term" value="P:cytoplasmic pattern recognition receptor signaling pathway"/>
    <property type="evidence" value="ECO:0007669"/>
    <property type="project" value="UniProtKB-ARBA"/>
</dbReference>
<feature type="domain" description="Caspase recruitment" evidence="25">
    <location>
        <begin position="6"/>
        <end position="91"/>
    </location>
</feature>
<evidence type="ECO:0000256" key="11">
    <source>
        <dbReference type="ARBA" id="ARBA00022859"/>
    </source>
</evidence>
<dbReference type="PANTHER" id="PTHR21446">
    <property type="entry name" value="DUF3504 DOMAIN-CONTAINING PROTEIN"/>
    <property type="match status" value="1"/>
</dbReference>
<evidence type="ECO:0000256" key="12">
    <source>
        <dbReference type="ARBA" id="ARBA00022989"/>
    </source>
</evidence>
<evidence type="ECO:0000256" key="10">
    <source>
        <dbReference type="ARBA" id="ARBA00022843"/>
    </source>
</evidence>
<evidence type="ECO:0000256" key="3">
    <source>
        <dbReference type="ARBA" id="ARBA00022481"/>
    </source>
</evidence>
<evidence type="ECO:0000256" key="9">
    <source>
        <dbReference type="ARBA" id="ARBA00022787"/>
    </source>
</evidence>
<evidence type="ECO:0000256" key="2">
    <source>
        <dbReference type="ARBA" id="ARBA00004572"/>
    </source>
</evidence>
<feature type="transmembrane region" description="Helical" evidence="24">
    <location>
        <begin position="503"/>
        <end position="523"/>
    </location>
</feature>
<dbReference type="GO" id="GO:0005741">
    <property type="term" value="C:mitochondrial outer membrane"/>
    <property type="evidence" value="ECO:0007669"/>
    <property type="project" value="UniProtKB-SubCell"/>
</dbReference>
<keyword evidence="11" id="KW-0391">Immunity</keyword>
<dbReference type="Gene3D" id="1.10.533.10">
    <property type="entry name" value="Death Domain, Fas"/>
    <property type="match status" value="1"/>
</dbReference>
<name>A0A6P7PVL2_MUSCR</name>
<keyword evidence="26" id="KW-1185">Reference proteome</keyword>
<dbReference type="CTD" id="57506"/>
<dbReference type="GO" id="GO:0051607">
    <property type="term" value="P:defense response to virus"/>
    <property type="evidence" value="ECO:0007669"/>
    <property type="project" value="UniProtKB-KW"/>
</dbReference>
<dbReference type="CDD" id="cd08811">
    <property type="entry name" value="CARD_IPS1"/>
    <property type="match status" value="1"/>
</dbReference>
<evidence type="ECO:0000256" key="19">
    <source>
        <dbReference type="ARBA" id="ARBA00054747"/>
    </source>
</evidence>
<evidence type="ECO:0000256" key="18">
    <source>
        <dbReference type="ARBA" id="ARBA00023288"/>
    </source>
</evidence>
<feature type="compositionally biased region" description="Basic and acidic residues" evidence="23">
    <location>
        <begin position="216"/>
        <end position="225"/>
    </location>
</feature>
<keyword evidence="8 24" id="KW-0812">Transmembrane</keyword>